<organism evidence="2 3">
    <name type="scientific">Anopheles maculatus</name>
    <dbReference type="NCBI Taxonomy" id="74869"/>
    <lineage>
        <taxon>Eukaryota</taxon>
        <taxon>Metazoa</taxon>
        <taxon>Ecdysozoa</taxon>
        <taxon>Arthropoda</taxon>
        <taxon>Hexapoda</taxon>
        <taxon>Insecta</taxon>
        <taxon>Pterygota</taxon>
        <taxon>Neoptera</taxon>
        <taxon>Endopterygota</taxon>
        <taxon>Diptera</taxon>
        <taxon>Nematocera</taxon>
        <taxon>Culicoidea</taxon>
        <taxon>Culicidae</taxon>
        <taxon>Anophelinae</taxon>
        <taxon>Anopheles</taxon>
        <taxon>Anopheles maculatus group</taxon>
    </lineage>
</organism>
<dbReference type="VEuPathDB" id="VectorBase:AMAM007577"/>
<evidence type="ECO:0000313" key="2">
    <source>
        <dbReference type="EnsemblMetazoa" id="AMAM007577-PA"/>
    </source>
</evidence>
<keyword evidence="3" id="KW-1185">Reference proteome</keyword>
<reference evidence="3" key="1">
    <citation type="submission" date="2013-09" db="EMBL/GenBank/DDBJ databases">
        <title>The Genome Sequence of Anopheles maculatus species B.</title>
        <authorList>
            <consortium name="The Broad Institute Genomics Platform"/>
            <person name="Neafsey D.E."/>
            <person name="Besansky N."/>
            <person name="Howell P."/>
            <person name="Walton C."/>
            <person name="Young S.K."/>
            <person name="Zeng Q."/>
            <person name="Gargeya S."/>
            <person name="Fitzgerald M."/>
            <person name="Haas B."/>
            <person name="Abouelleil A."/>
            <person name="Allen A.W."/>
            <person name="Alvarado L."/>
            <person name="Arachchi H.M."/>
            <person name="Berlin A.M."/>
            <person name="Chapman S.B."/>
            <person name="Gainer-Dewar J."/>
            <person name="Goldberg J."/>
            <person name="Griggs A."/>
            <person name="Gujja S."/>
            <person name="Hansen M."/>
            <person name="Howarth C."/>
            <person name="Imamovic A."/>
            <person name="Ireland A."/>
            <person name="Larimer J."/>
            <person name="McCowan C."/>
            <person name="Murphy C."/>
            <person name="Pearson M."/>
            <person name="Poon T.W."/>
            <person name="Priest M."/>
            <person name="Roberts A."/>
            <person name="Saif S."/>
            <person name="Shea T."/>
            <person name="Sisk P."/>
            <person name="Sykes S."/>
            <person name="Wortman J."/>
            <person name="Nusbaum C."/>
            <person name="Birren B."/>
        </authorList>
    </citation>
    <scope>NUCLEOTIDE SEQUENCE [LARGE SCALE GENOMIC DNA]</scope>
    <source>
        <strain evidence="3">maculatus3</strain>
    </source>
</reference>
<dbReference type="EnsemblMetazoa" id="AMAM007577-RA">
    <property type="protein sequence ID" value="AMAM007577-PA"/>
    <property type="gene ID" value="AMAM007577"/>
</dbReference>
<feature type="compositionally biased region" description="Polar residues" evidence="1">
    <location>
        <begin position="89"/>
        <end position="100"/>
    </location>
</feature>
<protein>
    <submittedName>
        <fullName evidence="2">Uncharacterized protein</fullName>
    </submittedName>
</protein>
<evidence type="ECO:0000313" key="3">
    <source>
        <dbReference type="Proteomes" id="UP000075901"/>
    </source>
</evidence>
<dbReference type="Proteomes" id="UP000075901">
    <property type="component" value="Unassembled WGS sequence"/>
</dbReference>
<accession>A0A182SIP7</accession>
<proteinExistence type="predicted"/>
<name>A0A182SIP7_9DIPT</name>
<sequence>MHIPIKDEYVRDFSFEPEIILRRKDSLDIQRDKYHRKRLNSRRKRLKQNALQVLAKASAVPPPPPDHCPAKPDNGDGGVVGEAHERTRSGSNSETSACIPSSMSNATLIDVSSSDACPAGSGLDDLDPADKEEIRRSIVDIEIEEFYYVSAEAQTQAEEND</sequence>
<evidence type="ECO:0000256" key="1">
    <source>
        <dbReference type="SAM" id="MobiDB-lite"/>
    </source>
</evidence>
<reference evidence="2" key="2">
    <citation type="submission" date="2020-05" db="UniProtKB">
        <authorList>
            <consortium name="EnsemblMetazoa"/>
        </authorList>
    </citation>
    <scope>IDENTIFICATION</scope>
    <source>
        <strain evidence="2">maculatus3</strain>
    </source>
</reference>
<dbReference type="AlphaFoldDB" id="A0A182SIP7"/>
<feature type="region of interest" description="Disordered" evidence="1">
    <location>
        <begin position="57"/>
        <end position="100"/>
    </location>
</feature>